<accession>A0A6J8CXK8</accession>
<dbReference type="Proteomes" id="UP000507470">
    <property type="component" value="Unassembled WGS sequence"/>
</dbReference>
<evidence type="ECO:0000256" key="2">
    <source>
        <dbReference type="SAM" id="Phobius"/>
    </source>
</evidence>
<protein>
    <submittedName>
        <fullName evidence="3">Uncharacterized protein</fullName>
    </submittedName>
</protein>
<feature type="transmembrane region" description="Helical" evidence="2">
    <location>
        <begin position="247"/>
        <end position="268"/>
    </location>
</feature>
<keyword evidence="2" id="KW-1133">Transmembrane helix</keyword>
<keyword evidence="4" id="KW-1185">Reference proteome</keyword>
<evidence type="ECO:0000313" key="3">
    <source>
        <dbReference type="EMBL" id="CAC5399774.1"/>
    </source>
</evidence>
<keyword evidence="2" id="KW-0812">Transmembrane</keyword>
<dbReference type="AlphaFoldDB" id="A0A6J8CXK8"/>
<feature type="region of interest" description="Disordered" evidence="1">
    <location>
        <begin position="1"/>
        <end position="29"/>
    </location>
</feature>
<dbReference type="OrthoDB" id="10411287at2759"/>
<reference evidence="3 4" key="1">
    <citation type="submission" date="2020-06" db="EMBL/GenBank/DDBJ databases">
        <authorList>
            <person name="Li R."/>
            <person name="Bekaert M."/>
        </authorList>
    </citation>
    <scope>NUCLEOTIDE SEQUENCE [LARGE SCALE GENOMIC DNA]</scope>
    <source>
        <strain evidence="4">wild</strain>
    </source>
</reference>
<evidence type="ECO:0000256" key="1">
    <source>
        <dbReference type="SAM" id="MobiDB-lite"/>
    </source>
</evidence>
<proteinExistence type="predicted"/>
<keyword evidence="2" id="KW-0472">Membrane</keyword>
<name>A0A6J8CXK8_MYTCO</name>
<dbReference type="EMBL" id="CACVKT020006087">
    <property type="protein sequence ID" value="CAC5399774.1"/>
    <property type="molecule type" value="Genomic_DNA"/>
</dbReference>
<evidence type="ECO:0000313" key="4">
    <source>
        <dbReference type="Proteomes" id="UP000507470"/>
    </source>
</evidence>
<organism evidence="3 4">
    <name type="scientific">Mytilus coruscus</name>
    <name type="common">Sea mussel</name>
    <dbReference type="NCBI Taxonomy" id="42192"/>
    <lineage>
        <taxon>Eukaryota</taxon>
        <taxon>Metazoa</taxon>
        <taxon>Spiralia</taxon>
        <taxon>Lophotrochozoa</taxon>
        <taxon>Mollusca</taxon>
        <taxon>Bivalvia</taxon>
        <taxon>Autobranchia</taxon>
        <taxon>Pteriomorphia</taxon>
        <taxon>Mytilida</taxon>
        <taxon>Mytiloidea</taxon>
        <taxon>Mytilidae</taxon>
        <taxon>Mytilinae</taxon>
        <taxon>Mytilus</taxon>
    </lineage>
</organism>
<sequence>MQSDEFLRSNIGKSKTHESVSDVLQKSPQINEHEVEASFVKRTKLASKNPENENDSTHKIDVHFPRSVSNLEYYVPPVFVNRPKVAWDRARNKGTITDYSYAVSQNLWSLEYPSGQINETTIEGYHDEIINSIKTAEIETLPHINYKGYMKPYWNNNPTLLRNNMRSARKQWINQCHCHDSNCDAFVTYKNTKKLFRAALRKAFDEFESSTAHKLEKEIDIDQKHAWNILNRRKKKSSGCTAPKKDGILYTPILTIYVIFGMNIYALFFRLQTTKIVIVNMKFLRR</sequence>
<gene>
    <name evidence="3" type="ORF">MCOR_34009</name>
</gene>